<accession>A0ABS4P7Z4</accession>
<dbReference type="InterPro" id="IPR009739">
    <property type="entry name" value="LprI-like_N"/>
</dbReference>
<dbReference type="InterPro" id="IPR052755">
    <property type="entry name" value="Lysozyme_Inhibitor_LprI"/>
</dbReference>
<keyword evidence="3" id="KW-1185">Reference proteome</keyword>
<gene>
    <name evidence="2" type="ORF">J2125_001963</name>
</gene>
<dbReference type="Gene3D" id="1.20.1270.180">
    <property type="match status" value="1"/>
</dbReference>
<protein>
    <submittedName>
        <fullName evidence="2">Uncharacterized protein YecT (DUF1311 family)</fullName>
    </submittedName>
</protein>
<dbReference type="Proteomes" id="UP001195624">
    <property type="component" value="Unassembled WGS sequence"/>
</dbReference>
<evidence type="ECO:0000313" key="2">
    <source>
        <dbReference type="EMBL" id="MBP2168771.1"/>
    </source>
</evidence>
<dbReference type="PANTHER" id="PTHR37549">
    <property type="entry name" value="LIPOPROTEIN LPRI"/>
    <property type="match status" value="1"/>
</dbReference>
<sequence length="270" mass="30207">MKNKLQFLMAAMFIIGLYSHGAKSAIKDTGLESKLWQVQKVKIYDYAQRRLYYQRNDDRLVGRFIQFSDNGITSGYPFFIDCQQPAYSISNQSVEDFIGKTVGAGNSASAEDYDLKDIADHNIKLIDVQCKTGYFAGGDGVPTSVAMISPTEILMNWADGTVLQLQAVQKENIKPSFNCEKASTPAEKTICSNYQLAAWDTSVNHSYQTTRKMAKEIGGNDILKQIEGSQKIWLKSRDTCTSDQQCLQQSMSDRLETLANILNEPTSVPY</sequence>
<proteinExistence type="predicted"/>
<evidence type="ECO:0000259" key="1">
    <source>
        <dbReference type="Pfam" id="PF07007"/>
    </source>
</evidence>
<name>A0ABS4P7Z4_9GAMM</name>
<feature type="domain" description="Lysozyme inhibitor LprI-like N-terminal" evidence="1">
    <location>
        <begin position="179"/>
        <end position="255"/>
    </location>
</feature>
<dbReference type="RefSeq" id="WP_017799564.1">
    <property type="nucleotide sequence ID" value="NZ_JAGGMQ010000001.1"/>
</dbReference>
<dbReference type="Pfam" id="PF07007">
    <property type="entry name" value="LprI"/>
    <property type="match status" value="1"/>
</dbReference>
<comment type="caution">
    <text evidence="2">The sequence shown here is derived from an EMBL/GenBank/DDBJ whole genome shotgun (WGS) entry which is preliminary data.</text>
</comment>
<organism evidence="2 3">
    <name type="scientific">Winslowiella toletana</name>
    <dbReference type="NCBI Taxonomy" id="92490"/>
    <lineage>
        <taxon>Bacteria</taxon>
        <taxon>Pseudomonadati</taxon>
        <taxon>Pseudomonadota</taxon>
        <taxon>Gammaproteobacteria</taxon>
        <taxon>Enterobacterales</taxon>
        <taxon>Erwiniaceae</taxon>
        <taxon>Winslowiella</taxon>
    </lineage>
</organism>
<dbReference type="PANTHER" id="PTHR37549:SF1">
    <property type="entry name" value="LIPOPROTEIN LPRI"/>
    <property type="match status" value="1"/>
</dbReference>
<evidence type="ECO:0000313" key="3">
    <source>
        <dbReference type="Proteomes" id="UP001195624"/>
    </source>
</evidence>
<dbReference type="EMBL" id="JAGGMQ010000001">
    <property type="protein sequence ID" value="MBP2168771.1"/>
    <property type="molecule type" value="Genomic_DNA"/>
</dbReference>
<reference evidence="3" key="1">
    <citation type="submission" date="2023-07" db="EMBL/GenBank/DDBJ databases">
        <title>Genome mining of underrepresented organisms for secondary metabolites.</title>
        <authorList>
            <person name="D'Agostino P.M."/>
        </authorList>
    </citation>
    <scope>NUCLEOTIDE SEQUENCE [LARGE SCALE GENOMIC DNA]</scope>
    <source>
        <strain evidence="3">WS4403</strain>
    </source>
</reference>